<comment type="caution">
    <text evidence="1">The sequence shown here is derived from an EMBL/GenBank/DDBJ whole genome shotgun (WGS) entry which is preliminary data.</text>
</comment>
<dbReference type="AlphaFoldDB" id="G4CPE8"/>
<protein>
    <submittedName>
        <fullName evidence="1">Uncharacterized protein</fullName>
    </submittedName>
</protein>
<dbReference type="Proteomes" id="UP000005336">
    <property type="component" value="Unassembled WGS sequence"/>
</dbReference>
<sequence length="40" mass="4826">MLNCINNNLLDYTEFGRVFQSFKFGLSQKRFKNYFNTVNL</sequence>
<accession>G4CPE8</accession>
<dbReference type="STRING" id="1030841.HMPREF9370_0958"/>
<reference evidence="1 2" key="1">
    <citation type="submission" date="2011-06" db="EMBL/GenBank/DDBJ databases">
        <authorList>
            <person name="Muzny D."/>
            <person name="Qin X."/>
            <person name="Deng J."/>
            <person name="Jiang H."/>
            <person name="Liu Y."/>
            <person name="Qu J."/>
            <person name="Song X.-Z."/>
            <person name="Zhang L."/>
            <person name="Thornton R."/>
            <person name="Coyle M."/>
            <person name="Francisco L."/>
            <person name="Jackson L."/>
            <person name="Javaid M."/>
            <person name="Korchina V."/>
            <person name="Kovar C."/>
            <person name="Mata R."/>
            <person name="Mathew T."/>
            <person name="Ngo R."/>
            <person name="Nguyen L."/>
            <person name="Nguyen N."/>
            <person name="Okwuonu G."/>
            <person name="Ongeri F."/>
            <person name="Pham C."/>
            <person name="Simmons D."/>
            <person name="Wilczek-Boney K."/>
            <person name="Hale W."/>
            <person name="Jakkamsetti A."/>
            <person name="Pham P."/>
            <person name="Ruth R."/>
            <person name="San Lucas F."/>
            <person name="Warren J."/>
            <person name="Zhang J."/>
            <person name="Zhao Z."/>
            <person name="Zhou C."/>
            <person name="Zhu D."/>
            <person name="Lee S."/>
            <person name="Bess C."/>
            <person name="Blankenburg K."/>
            <person name="Forbes L."/>
            <person name="Fu Q."/>
            <person name="Gubbala S."/>
            <person name="Hirani K."/>
            <person name="Jayaseelan J.C."/>
            <person name="Lara F."/>
            <person name="Munidasa M."/>
            <person name="Palculict T."/>
            <person name="Patil S."/>
            <person name="Pu L.-L."/>
            <person name="Saada N."/>
            <person name="Tang L."/>
            <person name="Weissenberger G."/>
            <person name="Zhu Y."/>
            <person name="Hemphill L."/>
            <person name="Shang Y."/>
            <person name="Youmans B."/>
            <person name="Ayvaz T."/>
            <person name="Ross M."/>
            <person name="Santibanez J."/>
            <person name="Aqrawi P."/>
            <person name="Gross S."/>
            <person name="Joshi V."/>
            <person name="Fowler G."/>
            <person name="Nazareth L."/>
            <person name="Reid J."/>
            <person name="Worley K."/>
            <person name="Petrosino J."/>
            <person name="Highlander S."/>
            <person name="Gibbs R."/>
        </authorList>
    </citation>
    <scope>NUCLEOTIDE SEQUENCE [LARGE SCALE GENOMIC DNA]</scope>
    <source>
        <strain evidence="1 2">9715</strain>
    </source>
</reference>
<evidence type="ECO:0000313" key="2">
    <source>
        <dbReference type="Proteomes" id="UP000005336"/>
    </source>
</evidence>
<dbReference type="EMBL" id="AGAZ01000036">
    <property type="protein sequence ID" value="EGZ48062.1"/>
    <property type="molecule type" value="Genomic_DNA"/>
</dbReference>
<name>G4CPE8_9NEIS</name>
<dbReference type="HOGENOM" id="CLU_3293042_0_0_4"/>
<evidence type="ECO:0000313" key="1">
    <source>
        <dbReference type="EMBL" id="EGZ48062.1"/>
    </source>
</evidence>
<keyword evidence="2" id="KW-1185">Reference proteome</keyword>
<gene>
    <name evidence="1" type="ORF">HMPREF9370_0958</name>
</gene>
<organism evidence="1 2">
    <name type="scientific">Neisseria wadsworthii 9715</name>
    <dbReference type="NCBI Taxonomy" id="1030841"/>
    <lineage>
        <taxon>Bacteria</taxon>
        <taxon>Pseudomonadati</taxon>
        <taxon>Pseudomonadota</taxon>
        <taxon>Betaproteobacteria</taxon>
        <taxon>Neisseriales</taxon>
        <taxon>Neisseriaceae</taxon>
        <taxon>Neisseria</taxon>
    </lineage>
</organism>
<proteinExistence type="predicted"/>